<comment type="caution">
    <text evidence="1">The sequence shown here is derived from an EMBL/GenBank/DDBJ whole genome shotgun (WGS) entry which is preliminary data.</text>
</comment>
<reference evidence="1" key="1">
    <citation type="submission" date="2013-08" db="EMBL/GenBank/DDBJ databases">
        <authorList>
            <person name="Mendez C."/>
            <person name="Richter M."/>
            <person name="Ferrer M."/>
            <person name="Sanchez J."/>
        </authorList>
    </citation>
    <scope>NUCLEOTIDE SEQUENCE</scope>
</reference>
<proteinExistence type="predicted"/>
<accession>T1CY16</accession>
<evidence type="ECO:0000313" key="1">
    <source>
        <dbReference type="EMBL" id="EQD75025.1"/>
    </source>
</evidence>
<dbReference type="AlphaFoldDB" id="T1CY16"/>
<dbReference type="EMBL" id="AUZY01001388">
    <property type="protein sequence ID" value="EQD75025.1"/>
    <property type="molecule type" value="Genomic_DNA"/>
</dbReference>
<sequence length="612" mass="68694">MPFAQPLRERRWVRILPGLLALWVPCALGAPIPPPAPRPVRVPGLLHQIRVLAQAGAPELALARLEKLAPRNPENPAWTSWIRERIRLLERTHQWSLIVAQLAKLPPNLPPEFITWARSRDVRALIALHDFRTARALLRNWIWIHPMGLSTRALMRIQKEVVTVYVASGDLADGETALELYRDDDPSDQGPIALREARMLIQTRHIRAAIWMLASNRTPAARLLTLKARLLGGLASPRIVAQAAAGLGADRELAPARRLQADQIAWQAFENRNHWHEALGMLERILALASEPATHLAPPRAFADELWQTLLSEGAALANRAGLVRGLGKPWITLATGLSTRHPWAALSLLAVVAHGSFSRIDRGAAASRMAHLLVHLPNGHDLLLFLFLDARAIPHPSRLPQTVREHLLTPVLASGHDRLAARLIRGWRTPPHGMAPVRWELTRLEINLYGGQIPRARRELRTDLDHCAPCPHGMRWLGAAFDLERLHLYRPALALLRTLAHEAKKARRRRELLYWIGEDESRLGHWRRAAEDYLWSAAMQNPFAMDPWAQSARFKAARALIHAGLYADALRQYEGLFNASSSPAKKALIAEKIRHLKLHLAQVAHAVNRHA</sequence>
<organism evidence="1">
    <name type="scientific">mine drainage metagenome</name>
    <dbReference type="NCBI Taxonomy" id="410659"/>
    <lineage>
        <taxon>unclassified sequences</taxon>
        <taxon>metagenomes</taxon>
        <taxon>ecological metagenomes</taxon>
    </lineage>
</organism>
<name>T1CY16_9ZZZZ</name>
<reference evidence="1" key="2">
    <citation type="journal article" date="2014" name="ISME J.">
        <title>Microbial stratification in low pH oxic and suboxic macroscopic growths along an acid mine drainage.</title>
        <authorList>
            <person name="Mendez-Garcia C."/>
            <person name="Mesa V."/>
            <person name="Sprenger R.R."/>
            <person name="Richter M."/>
            <person name="Diez M.S."/>
            <person name="Solano J."/>
            <person name="Bargiela R."/>
            <person name="Golyshina O.V."/>
            <person name="Manteca A."/>
            <person name="Ramos J.L."/>
            <person name="Gallego J.R."/>
            <person name="Llorente I."/>
            <person name="Martins Dos Santos V.A."/>
            <person name="Jensen O.N."/>
            <person name="Pelaez A.I."/>
            <person name="Sanchez J."/>
            <person name="Ferrer M."/>
        </authorList>
    </citation>
    <scope>NUCLEOTIDE SEQUENCE</scope>
</reference>
<gene>
    <name evidence="1" type="ORF">B1B_02350</name>
</gene>
<protein>
    <submittedName>
        <fullName evidence="1">Tetratricopeptide TPR_4</fullName>
    </submittedName>
</protein>